<dbReference type="RefSeq" id="WP_190900078.1">
    <property type="nucleotide sequence ID" value="NZ_JACJTE010000070.1"/>
</dbReference>
<keyword evidence="2" id="KW-1185">Reference proteome</keyword>
<evidence type="ECO:0000313" key="1">
    <source>
        <dbReference type="EMBL" id="MBD2565127.1"/>
    </source>
</evidence>
<evidence type="ECO:0000313" key="2">
    <source>
        <dbReference type="Proteomes" id="UP000604661"/>
    </source>
</evidence>
<name>A0ABR8F5W0_NOSLI</name>
<sequence>MPSSFSWLDYSEQDKRKMLDVISLFNEKTTRDELGVGSVRDAFADLFFPGTSTIHTRARYFLFIPWIYQDLVKQKTPSSQIYTKLRQKEVELISCLAKSSDGKGIIGIQARAALKRLPSNIYWYGLGAWGIRHLRDSQEDYHHSLDQFYDSVNYSLRDDDGEPVKGKLTSYWHQGIPSVPPDFPEKANFCLTLDEANYLAERIITQQTNSLLAFLVNYRQQFSSVNFIWEHPLYSEFPSRIQEQLCHARNFSETIQGAALLYNLMLAEQKSAEELVEEYQLALQRWADKLTAQHKYLIEWDWQKLWKIVADSGVTVSWLTQKFIDRWLNFTLKSGAVKTIATHQEARHLIQEREIFLKGSQARLNNPRALELWKGGSGTAQFDYRWGTTQRILTDILDAFAQEEVDVAA</sequence>
<dbReference type="Proteomes" id="UP000604661">
    <property type="component" value="Unassembled WGS sequence"/>
</dbReference>
<protein>
    <submittedName>
        <fullName evidence="1">Uncharacterized protein</fullName>
    </submittedName>
</protein>
<proteinExistence type="predicted"/>
<dbReference type="EMBL" id="JACJTE010000070">
    <property type="protein sequence ID" value="MBD2565127.1"/>
    <property type="molecule type" value="Genomic_DNA"/>
</dbReference>
<accession>A0ABR8F5W0</accession>
<organism evidence="1 2">
    <name type="scientific">Nostoc linckia FACHB-391</name>
    <dbReference type="NCBI Taxonomy" id="2692906"/>
    <lineage>
        <taxon>Bacteria</taxon>
        <taxon>Bacillati</taxon>
        <taxon>Cyanobacteriota</taxon>
        <taxon>Cyanophyceae</taxon>
        <taxon>Nostocales</taxon>
        <taxon>Nostocaceae</taxon>
        <taxon>Nostoc</taxon>
    </lineage>
</organism>
<gene>
    <name evidence="1" type="ORF">H6G95_32020</name>
</gene>
<dbReference type="Pfam" id="PF19888">
    <property type="entry name" value="DUF6361"/>
    <property type="match status" value="1"/>
</dbReference>
<reference evidence="1 2" key="1">
    <citation type="journal article" date="2020" name="ISME J.">
        <title>Comparative genomics reveals insights into cyanobacterial evolution and habitat adaptation.</title>
        <authorList>
            <person name="Chen M.Y."/>
            <person name="Teng W.K."/>
            <person name="Zhao L."/>
            <person name="Hu C.X."/>
            <person name="Zhou Y.K."/>
            <person name="Han B.P."/>
            <person name="Song L.R."/>
            <person name="Shu W.S."/>
        </authorList>
    </citation>
    <scope>NUCLEOTIDE SEQUENCE [LARGE SCALE GENOMIC DNA]</scope>
    <source>
        <strain evidence="1 2">FACHB-391</strain>
    </source>
</reference>
<dbReference type="InterPro" id="IPR045941">
    <property type="entry name" value="DUF6361"/>
</dbReference>
<comment type="caution">
    <text evidence="1">The sequence shown here is derived from an EMBL/GenBank/DDBJ whole genome shotgun (WGS) entry which is preliminary data.</text>
</comment>